<protein>
    <submittedName>
        <fullName evidence="3">Uncharacterized protein</fullName>
    </submittedName>
</protein>
<feature type="compositionally biased region" description="Low complexity" evidence="2">
    <location>
        <begin position="501"/>
        <end position="541"/>
    </location>
</feature>
<dbReference type="OrthoDB" id="310866at2759"/>
<dbReference type="KEGG" id="tet:TTHERM_00895680"/>
<feature type="compositionally biased region" description="Low complexity" evidence="2">
    <location>
        <begin position="215"/>
        <end position="229"/>
    </location>
</feature>
<dbReference type="InParanoid" id="Q22E59"/>
<feature type="region of interest" description="Disordered" evidence="2">
    <location>
        <begin position="214"/>
        <end position="248"/>
    </location>
</feature>
<dbReference type="RefSeq" id="XP_001031218.2">
    <property type="nucleotide sequence ID" value="XM_001031218.2"/>
</dbReference>
<evidence type="ECO:0000313" key="4">
    <source>
        <dbReference type="Proteomes" id="UP000009168"/>
    </source>
</evidence>
<dbReference type="AlphaFoldDB" id="Q22E59"/>
<dbReference type="GeneID" id="7835588"/>
<dbReference type="EMBL" id="GG662758">
    <property type="protein sequence ID" value="EAR83555.2"/>
    <property type="molecule type" value="Genomic_DNA"/>
</dbReference>
<evidence type="ECO:0000256" key="1">
    <source>
        <dbReference type="SAM" id="Coils"/>
    </source>
</evidence>
<dbReference type="Proteomes" id="UP000009168">
    <property type="component" value="Unassembled WGS sequence"/>
</dbReference>
<keyword evidence="4" id="KW-1185">Reference proteome</keyword>
<evidence type="ECO:0000313" key="3">
    <source>
        <dbReference type="EMBL" id="EAR83555.2"/>
    </source>
</evidence>
<proteinExistence type="predicted"/>
<feature type="region of interest" description="Disordered" evidence="2">
    <location>
        <begin position="500"/>
        <end position="541"/>
    </location>
</feature>
<organism evidence="3 4">
    <name type="scientific">Tetrahymena thermophila (strain SB210)</name>
    <dbReference type="NCBI Taxonomy" id="312017"/>
    <lineage>
        <taxon>Eukaryota</taxon>
        <taxon>Sar</taxon>
        <taxon>Alveolata</taxon>
        <taxon>Ciliophora</taxon>
        <taxon>Intramacronucleata</taxon>
        <taxon>Oligohymenophorea</taxon>
        <taxon>Hymenostomatida</taxon>
        <taxon>Tetrahymenina</taxon>
        <taxon>Tetrahymenidae</taxon>
        <taxon>Tetrahymena</taxon>
    </lineage>
</organism>
<feature type="compositionally biased region" description="Polar residues" evidence="2">
    <location>
        <begin position="230"/>
        <end position="248"/>
    </location>
</feature>
<sequence>MNRQLLTENPNTTFYDANQSVAGIEMHEINNTTNTTYRAGYVNLEDIDDNVFYADNNAQKKYQNLQSEDPLSHIDQQKIQNAQINNQQQDQIALKNGQVGLAQNQLANQQQIQYPQQVNNQQSAYPNMSNKNVVSSNNFQPQTHQFHLPQNQQFVAQQYQSVPSVYSSQLNNMYNQPPIQQQQQASYFGMGQMTNTEYQQQLHLQQKIYEDIQRQRMSQNQSQINRQSNVPSQLPLQMPQNPSQPQIPMQRSQPQIAQQEMIAKVDVKCIHCFVMQRIPMTSKKFQCFNCQKVQDSNPTIPIYSMFSCGKCQARVLYEPGVSDLICCTRCQTINKVSMDANLLKKQMNNQLDKILQNPIMKEQQKNQNQQPKDELSEDEIKQIEKQFSEISIKKDDQNQRSESFDVSQVQDEQFIQLQKKQLEQIELMKKQQQLLQQQIEQKQQAIKQQSVLQSQKPASPQVQPIIITSPEQSKYPILAQDDKQQNPQSINNQKDLLDLPQQPQQEQQSEIIQPQQSLNQQTQNQDMVQQNSSHSNQIQSNQEQNNSIFVDQNVQKNNDQHQINDNNNYSNQQLQQQQQYHQQQQQQQQHQQQVEEQQVQRNDRGFSIFEDHQINNCLL</sequence>
<accession>Q22E59</accession>
<name>Q22E59_TETTS</name>
<feature type="region of interest" description="Disordered" evidence="2">
    <location>
        <begin position="572"/>
        <end position="600"/>
    </location>
</feature>
<evidence type="ECO:0000256" key="2">
    <source>
        <dbReference type="SAM" id="MobiDB-lite"/>
    </source>
</evidence>
<dbReference type="HOGENOM" id="CLU_433145_0_0_1"/>
<reference evidence="4" key="1">
    <citation type="journal article" date="2006" name="PLoS Biol.">
        <title>Macronuclear genome sequence of the ciliate Tetrahymena thermophila, a model eukaryote.</title>
        <authorList>
            <person name="Eisen J.A."/>
            <person name="Coyne R.S."/>
            <person name="Wu M."/>
            <person name="Wu D."/>
            <person name="Thiagarajan M."/>
            <person name="Wortman J.R."/>
            <person name="Badger J.H."/>
            <person name="Ren Q."/>
            <person name="Amedeo P."/>
            <person name="Jones K.M."/>
            <person name="Tallon L.J."/>
            <person name="Delcher A.L."/>
            <person name="Salzberg S.L."/>
            <person name="Silva J.C."/>
            <person name="Haas B.J."/>
            <person name="Majoros W.H."/>
            <person name="Farzad M."/>
            <person name="Carlton J.M."/>
            <person name="Smith R.K. Jr."/>
            <person name="Garg J."/>
            <person name="Pearlman R.E."/>
            <person name="Karrer K.M."/>
            <person name="Sun L."/>
            <person name="Manning G."/>
            <person name="Elde N.C."/>
            <person name="Turkewitz A.P."/>
            <person name="Asai D.J."/>
            <person name="Wilkes D.E."/>
            <person name="Wang Y."/>
            <person name="Cai H."/>
            <person name="Collins K."/>
            <person name="Stewart B.A."/>
            <person name="Lee S.R."/>
            <person name="Wilamowska K."/>
            <person name="Weinberg Z."/>
            <person name="Ruzzo W.L."/>
            <person name="Wloga D."/>
            <person name="Gaertig J."/>
            <person name="Frankel J."/>
            <person name="Tsao C.-C."/>
            <person name="Gorovsky M.A."/>
            <person name="Keeling P.J."/>
            <person name="Waller R.F."/>
            <person name="Patron N.J."/>
            <person name="Cherry J.M."/>
            <person name="Stover N.A."/>
            <person name="Krieger C.J."/>
            <person name="del Toro C."/>
            <person name="Ryder H.F."/>
            <person name="Williamson S.C."/>
            <person name="Barbeau R.A."/>
            <person name="Hamilton E.P."/>
            <person name="Orias E."/>
        </authorList>
    </citation>
    <scope>NUCLEOTIDE SEQUENCE [LARGE SCALE GENOMIC DNA]</scope>
    <source>
        <strain evidence="4">SB210</strain>
    </source>
</reference>
<gene>
    <name evidence="3" type="ORF">TTHERM_00895680</name>
</gene>
<feature type="coiled-coil region" evidence="1">
    <location>
        <begin position="380"/>
        <end position="448"/>
    </location>
</feature>
<keyword evidence="1" id="KW-0175">Coiled coil</keyword>